<dbReference type="AlphaFoldDB" id="A0AAN6YAI7"/>
<keyword evidence="3" id="KW-1185">Reference proteome</keyword>
<sequence>MVKPMENPNWPPDLTLEGQDARRGGKVRCRPMGTFHEEIQNPDRTRAKQNHGVPVPPNRAKSPKLSGDSGVNRSIESANDDWQLMDRLKPVKPTVPSFVFHRERNHPLRMHLLATPPIDDPDWRAGKPAGRFSGLKKRHHATGLLTVMGVLNLYIFLDTGSEFSFHFTPYTLISQGRPRSGGIAKIQSCVSYVLQETHSPNASGRNVSIAGISCSMLITRANIPSSLSHLLAVAVQSSYTCHTLEPLV</sequence>
<dbReference type="EMBL" id="MU858085">
    <property type="protein sequence ID" value="KAK4214995.1"/>
    <property type="molecule type" value="Genomic_DNA"/>
</dbReference>
<name>A0AAN6YAI7_9PEZI</name>
<gene>
    <name evidence="2" type="ORF">QBC37DRAFT_139142</name>
</gene>
<evidence type="ECO:0000313" key="2">
    <source>
        <dbReference type="EMBL" id="KAK4214995.1"/>
    </source>
</evidence>
<evidence type="ECO:0000313" key="3">
    <source>
        <dbReference type="Proteomes" id="UP001301769"/>
    </source>
</evidence>
<reference evidence="2" key="1">
    <citation type="journal article" date="2023" name="Mol. Phylogenet. Evol.">
        <title>Genome-scale phylogeny and comparative genomics of the fungal order Sordariales.</title>
        <authorList>
            <person name="Hensen N."/>
            <person name="Bonometti L."/>
            <person name="Westerberg I."/>
            <person name="Brannstrom I.O."/>
            <person name="Guillou S."/>
            <person name="Cros-Aarteil S."/>
            <person name="Calhoun S."/>
            <person name="Haridas S."/>
            <person name="Kuo A."/>
            <person name="Mondo S."/>
            <person name="Pangilinan J."/>
            <person name="Riley R."/>
            <person name="LaButti K."/>
            <person name="Andreopoulos B."/>
            <person name="Lipzen A."/>
            <person name="Chen C."/>
            <person name="Yan M."/>
            <person name="Daum C."/>
            <person name="Ng V."/>
            <person name="Clum A."/>
            <person name="Steindorff A."/>
            <person name="Ohm R.A."/>
            <person name="Martin F."/>
            <person name="Silar P."/>
            <person name="Natvig D.O."/>
            <person name="Lalanne C."/>
            <person name="Gautier V."/>
            <person name="Ament-Velasquez S.L."/>
            <person name="Kruys A."/>
            <person name="Hutchinson M.I."/>
            <person name="Powell A.J."/>
            <person name="Barry K."/>
            <person name="Miller A.N."/>
            <person name="Grigoriev I.V."/>
            <person name="Debuchy R."/>
            <person name="Gladieux P."/>
            <person name="Hiltunen Thoren M."/>
            <person name="Johannesson H."/>
        </authorList>
    </citation>
    <scope>NUCLEOTIDE SEQUENCE</scope>
    <source>
        <strain evidence="2">PSN293</strain>
    </source>
</reference>
<feature type="compositionally biased region" description="Basic and acidic residues" evidence="1">
    <location>
        <begin position="35"/>
        <end position="46"/>
    </location>
</feature>
<organism evidence="2 3">
    <name type="scientific">Rhypophila decipiens</name>
    <dbReference type="NCBI Taxonomy" id="261697"/>
    <lineage>
        <taxon>Eukaryota</taxon>
        <taxon>Fungi</taxon>
        <taxon>Dikarya</taxon>
        <taxon>Ascomycota</taxon>
        <taxon>Pezizomycotina</taxon>
        <taxon>Sordariomycetes</taxon>
        <taxon>Sordariomycetidae</taxon>
        <taxon>Sordariales</taxon>
        <taxon>Naviculisporaceae</taxon>
        <taxon>Rhypophila</taxon>
    </lineage>
</organism>
<reference evidence="2" key="2">
    <citation type="submission" date="2023-05" db="EMBL/GenBank/DDBJ databases">
        <authorList>
            <consortium name="Lawrence Berkeley National Laboratory"/>
            <person name="Steindorff A."/>
            <person name="Hensen N."/>
            <person name="Bonometti L."/>
            <person name="Westerberg I."/>
            <person name="Brannstrom I.O."/>
            <person name="Guillou S."/>
            <person name="Cros-Aarteil S."/>
            <person name="Calhoun S."/>
            <person name="Haridas S."/>
            <person name="Kuo A."/>
            <person name="Mondo S."/>
            <person name="Pangilinan J."/>
            <person name="Riley R."/>
            <person name="Labutti K."/>
            <person name="Andreopoulos B."/>
            <person name="Lipzen A."/>
            <person name="Chen C."/>
            <person name="Yanf M."/>
            <person name="Daum C."/>
            <person name="Ng V."/>
            <person name="Clum A."/>
            <person name="Ohm R."/>
            <person name="Martin F."/>
            <person name="Silar P."/>
            <person name="Natvig D."/>
            <person name="Lalanne C."/>
            <person name="Gautier V."/>
            <person name="Ament-Velasquez S.L."/>
            <person name="Kruys A."/>
            <person name="Hutchinson M.I."/>
            <person name="Powell A.J."/>
            <person name="Barry K."/>
            <person name="Miller A.N."/>
            <person name="Grigoriev I.V."/>
            <person name="Debuchy R."/>
            <person name="Gladieux P."/>
            <person name="Thoren M.H."/>
            <person name="Johannesson H."/>
        </authorList>
    </citation>
    <scope>NUCLEOTIDE SEQUENCE</scope>
    <source>
        <strain evidence="2">PSN293</strain>
    </source>
</reference>
<dbReference type="Proteomes" id="UP001301769">
    <property type="component" value="Unassembled WGS sequence"/>
</dbReference>
<evidence type="ECO:0000256" key="1">
    <source>
        <dbReference type="SAM" id="MobiDB-lite"/>
    </source>
</evidence>
<accession>A0AAN6YAI7</accession>
<protein>
    <submittedName>
        <fullName evidence="2">Uncharacterized protein</fullName>
    </submittedName>
</protein>
<comment type="caution">
    <text evidence="2">The sequence shown here is derived from an EMBL/GenBank/DDBJ whole genome shotgun (WGS) entry which is preliminary data.</text>
</comment>
<proteinExistence type="predicted"/>
<feature type="region of interest" description="Disordered" evidence="1">
    <location>
        <begin position="1"/>
        <end position="71"/>
    </location>
</feature>